<organism evidence="2 3">
    <name type="scientific">Lottia gigantea</name>
    <name type="common">Giant owl limpet</name>
    <dbReference type="NCBI Taxonomy" id="225164"/>
    <lineage>
        <taxon>Eukaryota</taxon>
        <taxon>Metazoa</taxon>
        <taxon>Spiralia</taxon>
        <taxon>Lophotrochozoa</taxon>
        <taxon>Mollusca</taxon>
        <taxon>Gastropoda</taxon>
        <taxon>Patellogastropoda</taxon>
        <taxon>Lottioidea</taxon>
        <taxon>Lottiidae</taxon>
        <taxon>Lottia</taxon>
    </lineage>
</organism>
<dbReference type="STRING" id="225164.V4CRT8"/>
<dbReference type="RefSeq" id="XP_009043785.1">
    <property type="nucleotide sequence ID" value="XM_009045537.1"/>
</dbReference>
<dbReference type="OrthoDB" id="9893446at2759"/>
<accession>V4CRT8</accession>
<evidence type="ECO:0000256" key="1">
    <source>
        <dbReference type="SAM" id="Coils"/>
    </source>
</evidence>
<dbReference type="Proteomes" id="UP000030746">
    <property type="component" value="Unassembled WGS sequence"/>
</dbReference>
<evidence type="ECO:0000313" key="2">
    <source>
        <dbReference type="EMBL" id="ESP05240.1"/>
    </source>
</evidence>
<protein>
    <submittedName>
        <fullName evidence="2">Uncharacterized protein</fullName>
    </submittedName>
</protein>
<name>V4CRT8_LOTGI</name>
<evidence type="ECO:0000313" key="3">
    <source>
        <dbReference type="Proteomes" id="UP000030746"/>
    </source>
</evidence>
<dbReference type="CTD" id="20247467"/>
<keyword evidence="1" id="KW-0175">Coiled coil</keyword>
<dbReference type="AlphaFoldDB" id="V4CRT8"/>
<feature type="coiled-coil region" evidence="1">
    <location>
        <begin position="118"/>
        <end position="200"/>
    </location>
</feature>
<dbReference type="GeneID" id="20247467"/>
<reference evidence="2 3" key="1">
    <citation type="journal article" date="2013" name="Nature">
        <title>Insights into bilaterian evolution from three spiralian genomes.</title>
        <authorList>
            <person name="Simakov O."/>
            <person name="Marletaz F."/>
            <person name="Cho S.J."/>
            <person name="Edsinger-Gonzales E."/>
            <person name="Havlak P."/>
            <person name="Hellsten U."/>
            <person name="Kuo D.H."/>
            <person name="Larsson T."/>
            <person name="Lv J."/>
            <person name="Arendt D."/>
            <person name="Savage R."/>
            <person name="Osoegawa K."/>
            <person name="de Jong P."/>
            <person name="Grimwood J."/>
            <person name="Chapman J.A."/>
            <person name="Shapiro H."/>
            <person name="Aerts A."/>
            <person name="Otillar R.P."/>
            <person name="Terry A.Y."/>
            <person name="Boore J.L."/>
            <person name="Grigoriev I.V."/>
            <person name="Lindberg D.R."/>
            <person name="Seaver E.C."/>
            <person name="Weisblat D.A."/>
            <person name="Putnam N.H."/>
            <person name="Rokhsar D.S."/>
        </authorList>
    </citation>
    <scope>NUCLEOTIDE SEQUENCE [LARGE SCALE GENOMIC DNA]</scope>
</reference>
<dbReference type="HOGENOM" id="CLU_685672_0_0_1"/>
<proteinExistence type="predicted"/>
<gene>
    <name evidence="2" type="ORF">LOTGIDRAFT_227895</name>
</gene>
<keyword evidence="3" id="KW-1185">Reference proteome</keyword>
<dbReference type="KEGG" id="lgi:LOTGIDRAFT_227895"/>
<sequence>MEVDLTLSAEDVNPLEEALYSLPLVRLAGEFDPDVISQLAALKERKKDAKTCFINTLYNKNVLEAIKNEKEVNQADEKLKATMKELQKSTSDLENSLQNIHSLCETSDQAFNLIKTKITELETKSSYLEERKKVLENLKNVQNQNNKDKISKEENEKRQKEIMDVIGKVEENIKLQKLKIRKYEMSISRAEERIELLKNINSEESVYMFDQQKLESHRQLLHHVESLGEKNIKIMSDNQIQIEFKNTTIEGDKDKPTLILTVEFKQGYMNTSVLANAMINNPSLDVNDIVEDCVRNNDLKGLVSQLKTRWYSHVPLLTEITHLQNSSAIDWIQEDSLLRVMVGKGGSVVCTLSIPFNYPLHGSIQLVDIRGCKAEAQQIQTTTDCKALEEWVEYLEGKFGKP</sequence>
<dbReference type="EMBL" id="KB199650">
    <property type="protein sequence ID" value="ESP05240.1"/>
    <property type="molecule type" value="Genomic_DNA"/>
</dbReference>
<feature type="coiled-coil region" evidence="1">
    <location>
        <begin position="65"/>
        <end position="92"/>
    </location>
</feature>
<dbReference type="OMA" id="AIDWCPA"/>